<feature type="transmembrane region" description="Helical" evidence="7">
    <location>
        <begin position="144"/>
        <end position="168"/>
    </location>
</feature>
<dbReference type="PROSITE" id="PS50850">
    <property type="entry name" value="MFS"/>
    <property type="match status" value="1"/>
</dbReference>
<feature type="domain" description="Major facilitator superfamily (MFS) profile" evidence="8">
    <location>
        <begin position="20"/>
        <end position="460"/>
    </location>
</feature>
<keyword evidence="3" id="KW-1003">Cell membrane</keyword>
<dbReference type="RefSeq" id="WP_210027540.1">
    <property type="nucleotide sequence ID" value="NZ_JAGINU010000001.1"/>
</dbReference>
<feature type="transmembrane region" description="Helical" evidence="7">
    <location>
        <begin position="272"/>
        <end position="294"/>
    </location>
</feature>
<evidence type="ECO:0000259" key="8">
    <source>
        <dbReference type="PROSITE" id="PS50850"/>
    </source>
</evidence>
<feature type="transmembrane region" description="Helical" evidence="7">
    <location>
        <begin position="407"/>
        <end position="428"/>
    </location>
</feature>
<proteinExistence type="predicted"/>
<feature type="transmembrane region" description="Helical" evidence="7">
    <location>
        <begin position="339"/>
        <end position="357"/>
    </location>
</feature>
<feature type="transmembrane region" description="Helical" evidence="7">
    <location>
        <begin position="55"/>
        <end position="74"/>
    </location>
</feature>
<evidence type="ECO:0000256" key="1">
    <source>
        <dbReference type="ARBA" id="ARBA00004651"/>
    </source>
</evidence>
<sequence>MHAPTPAIQEAAAHQRRWRALALLSIAQFMLVLDVTVVAVALPDIGTDLDLGRESLTWVVSAYTLLFGGLMLVGGRAADLFGARRVAMTGLALFTAASAVAGLAGTGEVLIAGRVGQGIGAALLSPAALSLVTTVFRGAERGRALAVWSSLGGAGAAVGVLLGGALTAGPGWQAAFYLNVPVGLALLAALPSVVDRSSPHGRPRLDVPGALLVTAATAALIYGLIHVGDAGWSAPGTWGPIVTAAVLYAGFLVVEGTVRAPLMDLRILTRRAVLAGVLLILVATGVLIAGFFLASFTLQYLYGYDALVTGLLFLPIAVATLVGSGVAGHALPRVGPRRVVVPALGVAAAGSAAVVLWQGPVALVGGLAVAALGVGATFVTAFTIATAHVDQHDAGITSGIVNTFHEFGGSLGVAAVSSVAAAGITAAQPVPGDFVVGFALSAVAAGVTAVMAALLVPAGKSVAAAAHGHGH</sequence>
<feature type="transmembrane region" description="Helical" evidence="7">
    <location>
        <begin position="306"/>
        <end position="327"/>
    </location>
</feature>
<evidence type="ECO:0000256" key="5">
    <source>
        <dbReference type="ARBA" id="ARBA00022989"/>
    </source>
</evidence>
<dbReference type="PRINTS" id="PR01036">
    <property type="entry name" value="TCRTETB"/>
</dbReference>
<evidence type="ECO:0000313" key="9">
    <source>
        <dbReference type="EMBL" id="MBP2367408.1"/>
    </source>
</evidence>
<reference evidence="9 10" key="1">
    <citation type="submission" date="2021-03" db="EMBL/GenBank/DDBJ databases">
        <title>Sequencing the genomes of 1000 actinobacteria strains.</title>
        <authorList>
            <person name="Klenk H.-P."/>
        </authorList>
    </citation>
    <scope>NUCLEOTIDE SEQUENCE [LARGE SCALE GENOMIC DNA]</scope>
    <source>
        <strain evidence="9 10">DSM 45256</strain>
    </source>
</reference>
<keyword evidence="6 7" id="KW-0472">Membrane</keyword>
<dbReference type="InterPro" id="IPR020846">
    <property type="entry name" value="MFS_dom"/>
</dbReference>
<comment type="caution">
    <text evidence="9">The sequence shown here is derived from an EMBL/GenBank/DDBJ whole genome shotgun (WGS) entry which is preliminary data.</text>
</comment>
<feature type="transmembrane region" description="Helical" evidence="7">
    <location>
        <begin position="237"/>
        <end position="260"/>
    </location>
</feature>
<feature type="transmembrane region" description="Helical" evidence="7">
    <location>
        <begin position="363"/>
        <end position="386"/>
    </location>
</feature>
<dbReference type="InterPro" id="IPR036259">
    <property type="entry name" value="MFS_trans_sf"/>
</dbReference>
<keyword evidence="10" id="KW-1185">Reference proteome</keyword>
<dbReference type="PANTHER" id="PTHR42718:SF46">
    <property type="entry name" value="BLR6921 PROTEIN"/>
    <property type="match status" value="1"/>
</dbReference>
<feature type="transmembrane region" description="Helical" evidence="7">
    <location>
        <begin position="111"/>
        <end position="132"/>
    </location>
</feature>
<dbReference type="Gene3D" id="1.20.1720.10">
    <property type="entry name" value="Multidrug resistance protein D"/>
    <property type="match status" value="1"/>
</dbReference>
<feature type="transmembrane region" description="Helical" evidence="7">
    <location>
        <begin position="174"/>
        <end position="193"/>
    </location>
</feature>
<evidence type="ECO:0000256" key="4">
    <source>
        <dbReference type="ARBA" id="ARBA00022692"/>
    </source>
</evidence>
<protein>
    <submittedName>
        <fullName evidence="9">EmrB/QacA subfamily drug resistance transporter</fullName>
    </submittedName>
</protein>
<accession>A0ABS4VU00</accession>
<keyword evidence="5 7" id="KW-1133">Transmembrane helix</keyword>
<evidence type="ECO:0000256" key="2">
    <source>
        <dbReference type="ARBA" id="ARBA00022448"/>
    </source>
</evidence>
<dbReference type="InterPro" id="IPR011701">
    <property type="entry name" value="MFS"/>
</dbReference>
<organism evidence="9 10">
    <name type="scientific">Pseudonocardia parietis</name>
    <dbReference type="NCBI Taxonomy" id="570936"/>
    <lineage>
        <taxon>Bacteria</taxon>
        <taxon>Bacillati</taxon>
        <taxon>Actinomycetota</taxon>
        <taxon>Actinomycetes</taxon>
        <taxon>Pseudonocardiales</taxon>
        <taxon>Pseudonocardiaceae</taxon>
        <taxon>Pseudonocardia</taxon>
    </lineage>
</organism>
<feature type="transmembrane region" description="Helical" evidence="7">
    <location>
        <begin position="205"/>
        <end position="225"/>
    </location>
</feature>
<keyword evidence="2" id="KW-0813">Transport</keyword>
<feature type="transmembrane region" description="Helical" evidence="7">
    <location>
        <begin position="86"/>
        <end position="105"/>
    </location>
</feature>
<dbReference type="PANTHER" id="PTHR42718">
    <property type="entry name" value="MAJOR FACILITATOR SUPERFAMILY MULTIDRUG TRANSPORTER MFSC"/>
    <property type="match status" value="1"/>
</dbReference>
<dbReference type="Gene3D" id="1.20.1250.20">
    <property type="entry name" value="MFS general substrate transporter like domains"/>
    <property type="match status" value="1"/>
</dbReference>
<gene>
    <name evidence="9" type="ORF">JOF36_003104</name>
</gene>
<dbReference type="SUPFAM" id="SSF103473">
    <property type="entry name" value="MFS general substrate transporter"/>
    <property type="match status" value="1"/>
</dbReference>
<evidence type="ECO:0000313" key="10">
    <source>
        <dbReference type="Proteomes" id="UP001519295"/>
    </source>
</evidence>
<dbReference type="EMBL" id="JAGINU010000001">
    <property type="protein sequence ID" value="MBP2367408.1"/>
    <property type="molecule type" value="Genomic_DNA"/>
</dbReference>
<feature type="transmembrane region" description="Helical" evidence="7">
    <location>
        <begin position="21"/>
        <end position="43"/>
    </location>
</feature>
<dbReference type="Proteomes" id="UP001519295">
    <property type="component" value="Unassembled WGS sequence"/>
</dbReference>
<feature type="transmembrane region" description="Helical" evidence="7">
    <location>
        <begin position="434"/>
        <end position="456"/>
    </location>
</feature>
<evidence type="ECO:0000256" key="3">
    <source>
        <dbReference type="ARBA" id="ARBA00022475"/>
    </source>
</evidence>
<comment type="subcellular location">
    <subcellularLocation>
        <location evidence="1">Cell membrane</location>
        <topology evidence="1">Multi-pass membrane protein</topology>
    </subcellularLocation>
</comment>
<name>A0ABS4VU00_9PSEU</name>
<evidence type="ECO:0000256" key="6">
    <source>
        <dbReference type="ARBA" id="ARBA00023136"/>
    </source>
</evidence>
<evidence type="ECO:0000256" key="7">
    <source>
        <dbReference type="SAM" id="Phobius"/>
    </source>
</evidence>
<dbReference type="Pfam" id="PF07690">
    <property type="entry name" value="MFS_1"/>
    <property type="match status" value="1"/>
</dbReference>
<dbReference type="CDD" id="cd17321">
    <property type="entry name" value="MFS_MMR_MDR_like"/>
    <property type="match status" value="1"/>
</dbReference>
<keyword evidence="4 7" id="KW-0812">Transmembrane</keyword>